<comment type="similarity">
    <text evidence="2">Belongs to the purine-cytosine permease (2.A.39) family.</text>
</comment>
<evidence type="ECO:0000256" key="7">
    <source>
        <dbReference type="SAM" id="Phobius"/>
    </source>
</evidence>
<dbReference type="Proteomes" id="UP000019484">
    <property type="component" value="Unassembled WGS sequence"/>
</dbReference>
<feature type="transmembrane region" description="Helical" evidence="7">
    <location>
        <begin position="194"/>
        <end position="217"/>
    </location>
</feature>
<evidence type="ECO:0000256" key="3">
    <source>
        <dbReference type="ARBA" id="ARBA00022692"/>
    </source>
</evidence>
<dbReference type="GO" id="GO:0005886">
    <property type="term" value="C:plasma membrane"/>
    <property type="evidence" value="ECO:0007669"/>
    <property type="project" value="TreeGrafter"/>
</dbReference>
<comment type="caution">
    <text evidence="8">The sequence shown here is derived from an EMBL/GenBank/DDBJ whole genome shotgun (WGS) entry which is preliminary data.</text>
</comment>
<evidence type="ECO:0000256" key="4">
    <source>
        <dbReference type="ARBA" id="ARBA00022989"/>
    </source>
</evidence>
<dbReference type="OrthoDB" id="2018619at2759"/>
<feature type="transmembrane region" description="Helical" evidence="7">
    <location>
        <begin position="369"/>
        <end position="386"/>
    </location>
</feature>
<feature type="transmembrane region" description="Helical" evidence="7">
    <location>
        <begin position="274"/>
        <end position="298"/>
    </location>
</feature>
<dbReference type="PANTHER" id="PTHR30618:SF15">
    <property type="entry name" value="NICOTINAMIDE RIBOSIDE TRANSPORTER 1-RELATED"/>
    <property type="match status" value="1"/>
</dbReference>
<accession>W9Y287</accession>
<protein>
    <recommendedName>
        <fullName evidence="10">NCS1 family nucleobase:cation symporter-1</fullName>
    </recommendedName>
</protein>
<feature type="transmembrane region" description="Helical" evidence="7">
    <location>
        <begin position="76"/>
        <end position="98"/>
    </location>
</feature>
<feature type="transmembrane region" description="Helical" evidence="7">
    <location>
        <begin position="238"/>
        <end position="254"/>
    </location>
</feature>
<feature type="region of interest" description="Disordered" evidence="6">
    <location>
        <begin position="525"/>
        <end position="556"/>
    </location>
</feature>
<comment type="subcellular location">
    <subcellularLocation>
        <location evidence="1">Membrane</location>
        <topology evidence="1">Multi-pass membrane protein</topology>
    </subcellularLocation>
</comment>
<dbReference type="InterPro" id="IPR045225">
    <property type="entry name" value="Uracil/uridine/allantoin_perm"/>
</dbReference>
<dbReference type="AlphaFoldDB" id="W9Y287"/>
<dbReference type="RefSeq" id="XP_007726017.1">
    <property type="nucleotide sequence ID" value="XM_007727827.1"/>
</dbReference>
<feature type="transmembrane region" description="Helical" evidence="7">
    <location>
        <begin position="110"/>
        <end position="131"/>
    </location>
</feature>
<feature type="transmembrane region" description="Helical" evidence="7">
    <location>
        <begin position="137"/>
        <end position="155"/>
    </location>
</feature>
<feature type="transmembrane region" description="Helical" evidence="7">
    <location>
        <begin position="167"/>
        <end position="188"/>
    </location>
</feature>
<feature type="transmembrane region" description="Helical" evidence="7">
    <location>
        <begin position="477"/>
        <end position="496"/>
    </location>
</feature>
<feature type="transmembrane region" description="Helical" evidence="7">
    <location>
        <begin position="46"/>
        <end position="70"/>
    </location>
</feature>
<keyword evidence="9" id="KW-1185">Reference proteome</keyword>
<dbReference type="Pfam" id="PF02133">
    <property type="entry name" value="Transp_cyt_pur"/>
    <property type="match status" value="1"/>
</dbReference>
<evidence type="ECO:0000313" key="8">
    <source>
        <dbReference type="EMBL" id="EXJ83331.1"/>
    </source>
</evidence>
<organism evidence="8 9">
    <name type="scientific">Capronia coronata CBS 617.96</name>
    <dbReference type="NCBI Taxonomy" id="1182541"/>
    <lineage>
        <taxon>Eukaryota</taxon>
        <taxon>Fungi</taxon>
        <taxon>Dikarya</taxon>
        <taxon>Ascomycota</taxon>
        <taxon>Pezizomycotina</taxon>
        <taxon>Eurotiomycetes</taxon>
        <taxon>Chaetothyriomycetidae</taxon>
        <taxon>Chaetothyriales</taxon>
        <taxon>Herpotrichiellaceae</taxon>
        <taxon>Capronia</taxon>
    </lineage>
</organism>
<evidence type="ECO:0000256" key="2">
    <source>
        <dbReference type="ARBA" id="ARBA00008974"/>
    </source>
</evidence>
<dbReference type="GO" id="GO:0015205">
    <property type="term" value="F:nucleobase transmembrane transporter activity"/>
    <property type="evidence" value="ECO:0007669"/>
    <property type="project" value="TreeGrafter"/>
</dbReference>
<dbReference type="Gene3D" id="1.10.4160.10">
    <property type="entry name" value="Hydantoin permease"/>
    <property type="match status" value="1"/>
</dbReference>
<dbReference type="PANTHER" id="PTHR30618">
    <property type="entry name" value="NCS1 FAMILY PURINE/PYRIMIDINE TRANSPORTER"/>
    <property type="match status" value="1"/>
</dbReference>
<evidence type="ECO:0000256" key="1">
    <source>
        <dbReference type="ARBA" id="ARBA00004141"/>
    </source>
</evidence>
<sequence length="556" mass="60845">MDALRKFDNLIRVKGESDVRKVSRWMSPDILPVLPENRTFRSKDYVAYWSAGAICASFWSMGGTAIANGLNAGEAIGALLIGSVICAIVAHYCGAAGLKYHLGFPMLNRAAFGLYGSYFGVFVQCFVVFIYCGIQTYWGGLAVHVMLAAIFPSFHHMKNTIPSSSNITTQDLIGTILFFLVFLGVLLVPPYKMYNFFRVSFCAVVTTILGMFIWAMAANHGAGNLVEPAKKLSKAETFFVFLQTISILCGSFTGQSVRHSDWSRYAKTKSAPWAGIWLCCPIALTTCAMFGVFVTSAVRHMYGEIIWQPITLLLHIQDTDYSPGARAGTFFGGMGWFLSQLAINVSSNSVAAGMDLTAILPRYLNARRGGWLLACIGIVICPWNFVNSAGTFTVVLSSFGIFVSPLTGIVIADYWVVRKTNWKVGDLYVGNNTGIYWYTAGLNPRAFAAWVGIIWLSIPGFAAAINGTSYGISWDRMMQISFFIGLVGGFTFYCIFCKIWPVKGAREFEDIDWAVHGSVVMNGSEVEGDEQKRSVNSGSAGKMAPQEVVSSDVSKV</sequence>
<evidence type="ECO:0000313" key="9">
    <source>
        <dbReference type="Proteomes" id="UP000019484"/>
    </source>
</evidence>
<reference evidence="8 9" key="1">
    <citation type="submission" date="2013-03" db="EMBL/GenBank/DDBJ databases">
        <title>The Genome Sequence of Capronia coronata CBS 617.96.</title>
        <authorList>
            <consortium name="The Broad Institute Genomics Platform"/>
            <person name="Cuomo C."/>
            <person name="de Hoog S."/>
            <person name="Gorbushina A."/>
            <person name="Walker B."/>
            <person name="Young S.K."/>
            <person name="Zeng Q."/>
            <person name="Gargeya S."/>
            <person name="Fitzgerald M."/>
            <person name="Haas B."/>
            <person name="Abouelleil A."/>
            <person name="Allen A.W."/>
            <person name="Alvarado L."/>
            <person name="Arachchi H.M."/>
            <person name="Berlin A.M."/>
            <person name="Chapman S.B."/>
            <person name="Gainer-Dewar J."/>
            <person name="Goldberg J."/>
            <person name="Griggs A."/>
            <person name="Gujja S."/>
            <person name="Hansen M."/>
            <person name="Howarth C."/>
            <person name="Imamovic A."/>
            <person name="Ireland A."/>
            <person name="Larimer J."/>
            <person name="McCowan C."/>
            <person name="Murphy C."/>
            <person name="Pearson M."/>
            <person name="Poon T.W."/>
            <person name="Priest M."/>
            <person name="Roberts A."/>
            <person name="Saif S."/>
            <person name="Shea T."/>
            <person name="Sisk P."/>
            <person name="Sykes S."/>
            <person name="Wortman J."/>
            <person name="Nusbaum C."/>
            <person name="Birren B."/>
        </authorList>
    </citation>
    <scope>NUCLEOTIDE SEQUENCE [LARGE SCALE GENOMIC DNA]</scope>
    <source>
        <strain evidence="8 9">CBS 617.96</strain>
    </source>
</reference>
<dbReference type="GeneID" id="19161816"/>
<dbReference type="eggNOG" id="KOG2466">
    <property type="taxonomic scope" value="Eukaryota"/>
</dbReference>
<keyword evidence="3 7" id="KW-0812">Transmembrane</keyword>
<feature type="transmembrane region" description="Helical" evidence="7">
    <location>
        <begin position="447"/>
        <end position="465"/>
    </location>
</feature>
<dbReference type="EMBL" id="AMWN01000006">
    <property type="protein sequence ID" value="EXJ83331.1"/>
    <property type="molecule type" value="Genomic_DNA"/>
</dbReference>
<feature type="transmembrane region" description="Helical" evidence="7">
    <location>
        <begin position="392"/>
        <end position="417"/>
    </location>
</feature>
<gene>
    <name evidence="8" type="ORF">A1O1_06952</name>
</gene>
<evidence type="ECO:0000256" key="6">
    <source>
        <dbReference type="SAM" id="MobiDB-lite"/>
    </source>
</evidence>
<dbReference type="InterPro" id="IPR001248">
    <property type="entry name" value="Pur-cyt_permease"/>
</dbReference>
<name>W9Y287_9EURO</name>
<evidence type="ECO:0008006" key="10">
    <source>
        <dbReference type="Google" id="ProtNLM"/>
    </source>
</evidence>
<evidence type="ECO:0000256" key="5">
    <source>
        <dbReference type="ARBA" id="ARBA00023136"/>
    </source>
</evidence>
<proteinExistence type="inferred from homology"/>
<keyword evidence="4 7" id="KW-1133">Transmembrane helix</keyword>
<dbReference type="HOGENOM" id="CLU_021555_3_0_1"/>
<keyword evidence="5 7" id="KW-0472">Membrane</keyword>